<proteinExistence type="inferred from homology"/>
<gene>
    <name evidence="17" type="primary">cobP</name>
    <name evidence="17" type="ORF">Tchar_00116</name>
</gene>
<evidence type="ECO:0000256" key="12">
    <source>
        <dbReference type="ARBA" id="ARBA00022840"/>
    </source>
</evidence>
<evidence type="ECO:0000256" key="11">
    <source>
        <dbReference type="ARBA" id="ARBA00022777"/>
    </source>
</evidence>
<evidence type="ECO:0000256" key="4">
    <source>
        <dbReference type="ARBA" id="ARBA00003889"/>
    </source>
</evidence>
<comment type="catalytic activity">
    <reaction evidence="3">
        <text>adenosylcob(III)inamide + GTP = adenosylcob(III)inamide phosphate + GDP + H(+)</text>
        <dbReference type="Rhea" id="RHEA:15765"/>
        <dbReference type="ChEBI" id="CHEBI:2480"/>
        <dbReference type="ChEBI" id="CHEBI:15378"/>
        <dbReference type="ChEBI" id="CHEBI:37565"/>
        <dbReference type="ChEBI" id="CHEBI:58189"/>
        <dbReference type="ChEBI" id="CHEBI:58502"/>
        <dbReference type="EC" id="2.7.1.156"/>
    </reaction>
</comment>
<evidence type="ECO:0000256" key="1">
    <source>
        <dbReference type="ARBA" id="ARBA00000312"/>
    </source>
</evidence>
<dbReference type="PANTHER" id="PTHR34848:SF1">
    <property type="entry name" value="BIFUNCTIONAL ADENOSYLCOBALAMIN BIOSYNTHESIS PROTEIN COBU"/>
    <property type="match status" value="1"/>
</dbReference>
<dbReference type="InterPro" id="IPR003203">
    <property type="entry name" value="CobU/CobP"/>
</dbReference>
<comment type="function">
    <text evidence="4 14">Catalyzes ATP-dependent phosphorylation of adenosylcobinamide and addition of GMP to adenosylcobinamide phosphate.</text>
</comment>
<feature type="binding site" evidence="16">
    <location>
        <begin position="12"/>
        <end position="19"/>
    </location>
    <ligand>
        <name>GTP</name>
        <dbReference type="ChEBI" id="CHEBI:37565"/>
    </ligand>
</feature>
<evidence type="ECO:0000256" key="9">
    <source>
        <dbReference type="ARBA" id="ARBA00022679"/>
    </source>
</evidence>
<evidence type="ECO:0000256" key="6">
    <source>
        <dbReference type="ARBA" id="ARBA00005159"/>
    </source>
</evidence>
<accession>A0A554XKY9</accession>
<comment type="catalytic activity">
    <reaction evidence="1 14">
        <text>adenosylcob(III)inamide + ATP = adenosylcob(III)inamide phosphate + ADP + H(+)</text>
        <dbReference type="Rhea" id="RHEA:15769"/>
        <dbReference type="ChEBI" id="CHEBI:2480"/>
        <dbReference type="ChEBI" id="CHEBI:15378"/>
        <dbReference type="ChEBI" id="CHEBI:30616"/>
        <dbReference type="ChEBI" id="CHEBI:58502"/>
        <dbReference type="ChEBI" id="CHEBI:456216"/>
        <dbReference type="EC" id="2.7.1.156"/>
    </reaction>
</comment>
<evidence type="ECO:0000313" key="17">
    <source>
        <dbReference type="EMBL" id="TSE36492.1"/>
    </source>
</evidence>
<comment type="pathway">
    <text evidence="6 14">Cofactor biosynthesis; adenosylcobalamin biosynthesis; adenosylcobalamin from cob(II)yrinate a,c-diamide: step 5/7.</text>
</comment>
<dbReference type="GO" id="GO:0008820">
    <property type="term" value="F:cobinamide phosphate guanylyltransferase activity"/>
    <property type="evidence" value="ECO:0007669"/>
    <property type="project" value="UniProtKB-UniRule"/>
</dbReference>
<keyword evidence="10 14" id="KW-0547">Nucleotide-binding</keyword>
<evidence type="ECO:0000313" key="18">
    <source>
        <dbReference type="Proteomes" id="UP000318294"/>
    </source>
</evidence>
<evidence type="ECO:0000256" key="16">
    <source>
        <dbReference type="PIRSR" id="PIRSR006135-2"/>
    </source>
</evidence>
<evidence type="ECO:0000256" key="7">
    <source>
        <dbReference type="ARBA" id="ARBA00007490"/>
    </source>
</evidence>
<dbReference type="GO" id="GO:0043752">
    <property type="term" value="F:adenosylcobinamide kinase activity"/>
    <property type="evidence" value="ECO:0007669"/>
    <property type="project" value="UniProtKB-EC"/>
</dbReference>
<evidence type="ECO:0000256" key="15">
    <source>
        <dbReference type="PIRSR" id="PIRSR006135-1"/>
    </source>
</evidence>
<dbReference type="GO" id="GO:0005524">
    <property type="term" value="F:ATP binding"/>
    <property type="evidence" value="ECO:0007669"/>
    <property type="project" value="UniProtKB-UniRule"/>
</dbReference>
<dbReference type="OrthoDB" id="9788370at2"/>
<evidence type="ECO:0000256" key="2">
    <source>
        <dbReference type="ARBA" id="ARBA00000711"/>
    </source>
</evidence>
<reference evidence="17 18" key="1">
    <citation type="submission" date="2019-07" db="EMBL/GenBank/DDBJ databases">
        <title>Tepidimonas charontis SPSP-6 draft genome.</title>
        <authorList>
            <person name="Da Costa M.S."/>
            <person name="Froufe H.J.C."/>
            <person name="Egas C."/>
            <person name="Albuquerque L."/>
        </authorList>
    </citation>
    <scope>NUCLEOTIDE SEQUENCE [LARGE SCALE GENOMIC DNA]</scope>
    <source>
        <strain evidence="17 18">SPSP-6</strain>
    </source>
</reference>
<dbReference type="PIRSF" id="PIRSF006135">
    <property type="entry name" value="CobU"/>
    <property type="match status" value="1"/>
</dbReference>
<evidence type="ECO:0000256" key="10">
    <source>
        <dbReference type="ARBA" id="ARBA00022741"/>
    </source>
</evidence>
<dbReference type="EMBL" id="VJON01000001">
    <property type="protein sequence ID" value="TSE36492.1"/>
    <property type="molecule type" value="Genomic_DNA"/>
</dbReference>
<keyword evidence="11 14" id="KW-0418">Kinase</keyword>
<feature type="active site" description="GMP-histidine intermediate" evidence="15">
    <location>
        <position position="58"/>
    </location>
</feature>
<dbReference type="EC" id="2.7.1.156" evidence="14"/>
<feature type="binding site" evidence="16">
    <location>
        <position position="95"/>
    </location>
    <ligand>
        <name>GTP</name>
        <dbReference type="ChEBI" id="CHEBI:37565"/>
    </ligand>
</feature>
<organism evidence="17 18">
    <name type="scientific">Tepidimonas charontis</name>
    <dbReference type="NCBI Taxonomy" id="2267262"/>
    <lineage>
        <taxon>Bacteria</taxon>
        <taxon>Pseudomonadati</taxon>
        <taxon>Pseudomonadota</taxon>
        <taxon>Betaproteobacteria</taxon>
        <taxon>Burkholderiales</taxon>
        <taxon>Tepidimonas</taxon>
    </lineage>
</organism>
<dbReference type="PANTHER" id="PTHR34848">
    <property type="match status" value="1"/>
</dbReference>
<dbReference type="CDD" id="cd00544">
    <property type="entry name" value="CobU"/>
    <property type="match status" value="1"/>
</dbReference>
<dbReference type="Pfam" id="PF02283">
    <property type="entry name" value="CobU"/>
    <property type="match status" value="1"/>
</dbReference>
<dbReference type="Proteomes" id="UP000318294">
    <property type="component" value="Unassembled WGS sequence"/>
</dbReference>
<protein>
    <recommendedName>
        <fullName evidence="14">Bifunctional adenosylcobalamin biosynthesis protein</fullName>
        <ecNumber evidence="14">2.7.1.156</ecNumber>
        <ecNumber evidence="14">2.7.7.62</ecNumber>
    </recommendedName>
</protein>
<evidence type="ECO:0000256" key="13">
    <source>
        <dbReference type="ARBA" id="ARBA00023134"/>
    </source>
</evidence>
<sequence length="194" mass="20531">MADSAVRELIVGGQKSGKSARAEQLATQWLAAGGGRRALLLATAEARDAEMRARIERHQRERAARVPGLQTLEVGVDLPEQLLRQSSPQALLVVDCLTLWLTQLGWPARAPAYHRPDPNAWEAATEALVQALSATAGPVVLVSNEIGLGVIPLAPEVRGFVDALGRLNQRVAAICERVTLMVAGCPLAAKGGPA</sequence>
<keyword evidence="13 14" id="KW-0342">GTP-binding</keyword>
<keyword evidence="9 14" id="KW-0808">Transferase</keyword>
<evidence type="ECO:0000256" key="14">
    <source>
        <dbReference type="PIRNR" id="PIRNR006135"/>
    </source>
</evidence>
<dbReference type="InterPro" id="IPR027417">
    <property type="entry name" value="P-loop_NTPase"/>
</dbReference>
<comment type="similarity">
    <text evidence="7 14">Belongs to the CobU/CobP family.</text>
</comment>
<dbReference type="AlphaFoldDB" id="A0A554XKY9"/>
<dbReference type="Gene3D" id="3.40.50.300">
    <property type="entry name" value="P-loop containing nucleotide triphosphate hydrolases"/>
    <property type="match status" value="1"/>
</dbReference>
<dbReference type="RefSeq" id="WP_144327155.1">
    <property type="nucleotide sequence ID" value="NZ_VJON01000001.1"/>
</dbReference>
<evidence type="ECO:0000256" key="3">
    <source>
        <dbReference type="ARBA" id="ARBA00001522"/>
    </source>
</evidence>
<evidence type="ECO:0000256" key="8">
    <source>
        <dbReference type="ARBA" id="ARBA00022573"/>
    </source>
</evidence>
<comment type="caution">
    <text evidence="17">The sequence shown here is derived from an EMBL/GenBank/DDBJ whole genome shotgun (WGS) entry which is preliminary data.</text>
</comment>
<dbReference type="EC" id="2.7.7.62" evidence="14"/>
<evidence type="ECO:0000256" key="5">
    <source>
        <dbReference type="ARBA" id="ARBA00004692"/>
    </source>
</evidence>
<dbReference type="UniPathway" id="UPA00148">
    <property type="reaction ID" value="UER00236"/>
</dbReference>
<comment type="catalytic activity">
    <reaction evidence="2 14">
        <text>adenosylcob(III)inamide phosphate + GTP + H(+) = adenosylcob(III)inamide-GDP + diphosphate</text>
        <dbReference type="Rhea" id="RHEA:22712"/>
        <dbReference type="ChEBI" id="CHEBI:15378"/>
        <dbReference type="ChEBI" id="CHEBI:33019"/>
        <dbReference type="ChEBI" id="CHEBI:37565"/>
        <dbReference type="ChEBI" id="CHEBI:58502"/>
        <dbReference type="ChEBI" id="CHEBI:60487"/>
        <dbReference type="EC" id="2.7.7.62"/>
    </reaction>
</comment>
<dbReference type="SUPFAM" id="SSF52540">
    <property type="entry name" value="P-loop containing nucleoside triphosphate hydrolases"/>
    <property type="match status" value="1"/>
</dbReference>
<comment type="pathway">
    <text evidence="5 14">Cofactor biosynthesis; adenosylcobalamin biosynthesis; adenosylcobalamin from cob(II)yrinate a,c-diamide: step 6/7.</text>
</comment>
<feature type="binding site" evidence="16">
    <location>
        <position position="73"/>
    </location>
    <ligand>
        <name>GTP</name>
        <dbReference type="ChEBI" id="CHEBI:37565"/>
    </ligand>
</feature>
<keyword evidence="12 14" id="KW-0067">ATP-binding</keyword>
<keyword evidence="8 14" id="KW-0169">Cobalamin biosynthesis</keyword>
<dbReference type="GO" id="GO:0009236">
    <property type="term" value="P:cobalamin biosynthetic process"/>
    <property type="evidence" value="ECO:0007669"/>
    <property type="project" value="UniProtKB-UniRule"/>
</dbReference>
<keyword evidence="18" id="KW-1185">Reference proteome</keyword>
<dbReference type="GO" id="GO:0005525">
    <property type="term" value="F:GTP binding"/>
    <property type="evidence" value="ECO:0007669"/>
    <property type="project" value="UniProtKB-UniRule"/>
</dbReference>
<name>A0A554XKY9_9BURK</name>
<feature type="binding site" evidence="16">
    <location>
        <begin position="42"/>
        <end position="44"/>
    </location>
    <ligand>
        <name>GTP</name>
        <dbReference type="ChEBI" id="CHEBI:37565"/>
    </ligand>
</feature>